<dbReference type="Gene3D" id="3.20.20.60">
    <property type="entry name" value="Phosphoenolpyruvate-binding domains"/>
    <property type="match status" value="1"/>
</dbReference>
<dbReference type="PANTHER" id="PTHR30502:SF0">
    <property type="entry name" value="PHOSPHOENOLPYRUVATE CARBOXYLASE FAMILY PROTEIN"/>
    <property type="match status" value="1"/>
</dbReference>
<dbReference type="RefSeq" id="WP_127767408.1">
    <property type="nucleotide sequence ID" value="NZ_SADE01000003.1"/>
</dbReference>
<dbReference type="AlphaFoldDB" id="A0A3S2VNH1"/>
<accession>A0A3S2VNH1</accession>
<evidence type="ECO:0000259" key="4">
    <source>
        <dbReference type="Pfam" id="PF03328"/>
    </source>
</evidence>
<dbReference type="InterPro" id="IPR005000">
    <property type="entry name" value="Aldolase/citrate-lyase_domain"/>
</dbReference>
<evidence type="ECO:0000256" key="3">
    <source>
        <dbReference type="ARBA" id="ARBA00023239"/>
    </source>
</evidence>
<protein>
    <submittedName>
        <fullName evidence="5">2,4-dihydroxyhept-2-ene-1,7-dioic acid aldolase</fullName>
    </submittedName>
</protein>
<comment type="caution">
    <text evidence="5">The sequence shown here is derived from an EMBL/GenBank/DDBJ whole genome shotgun (WGS) entry which is preliminary data.</text>
</comment>
<comment type="similarity">
    <text evidence="1">Belongs to the HpcH/HpaI aldolase family.</text>
</comment>
<dbReference type="Proteomes" id="UP000287447">
    <property type="component" value="Unassembled WGS sequence"/>
</dbReference>
<dbReference type="PANTHER" id="PTHR30502">
    <property type="entry name" value="2-KETO-3-DEOXY-L-RHAMNONATE ALDOLASE"/>
    <property type="match status" value="1"/>
</dbReference>
<evidence type="ECO:0000256" key="1">
    <source>
        <dbReference type="ARBA" id="ARBA00005568"/>
    </source>
</evidence>
<feature type="domain" description="HpcH/HpaI aldolase/citrate lyase" evidence="4">
    <location>
        <begin position="41"/>
        <end position="254"/>
    </location>
</feature>
<dbReference type="GO" id="GO:0046872">
    <property type="term" value="F:metal ion binding"/>
    <property type="evidence" value="ECO:0007669"/>
    <property type="project" value="UniProtKB-KW"/>
</dbReference>
<evidence type="ECO:0000313" key="6">
    <source>
        <dbReference type="Proteomes" id="UP000287447"/>
    </source>
</evidence>
<reference evidence="6" key="1">
    <citation type="submission" date="2019-01" db="EMBL/GenBank/DDBJ databases">
        <title>Gri0909 isolated from a small marine red alga.</title>
        <authorList>
            <person name="Kim J."/>
            <person name="Jeong S.E."/>
            <person name="Jeon C.O."/>
        </authorList>
    </citation>
    <scope>NUCLEOTIDE SEQUENCE [LARGE SCALE GENOMIC DNA]</scope>
    <source>
        <strain evidence="6">Gri0909</strain>
    </source>
</reference>
<keyword evidence="6" id="KW-1185">Reference proteome</keyword>
<dbReference type="GO" id="GO:0005737">
    <property type="term" value="C:cytoplasm"/>
    <property type="evidence" value="ECO:0007669"/>
    <property type="project" value="TreeGrafter"/>
</dbReference>
<evidence type="ECO:0000256" key="2">
    <source>
        <dbReference type="ARBA" id="ARBA00022723"/>
    </source>
</evidence>
<dbReference type="InterPro" id="IPR015813">
    <property type="entry name" value="Pyrv/PenolPyrv_kinase-like_dom"/>
</dbReference>
<dbReference type="Pfam" id="PF03328">
    <property type="entry name" value="HpcH_HpaI"/>
    <property type="match status" value="1"/>
</dbReference>
<dbReference type="SUPFAM" id="SSF51621">
    <property type="entry name" value="Phosphoenolpyruvate/pyruvate domain"/>
    <property type="match status" value="1"/>
</dbReference>
<gene>
    <name evidence="5" type="ORF">EOI86_19885</name>
</gene>
<keyword evidence="2" id="KW-0479">Metal-binding</keyword>
<keyword evidence="3" id="KW-0456">Lyase</keyword>
<name>A0A3S2VNH1_9PROT</name>
<organism evidence="5 6">
    <name type="scientific">Hwanghaeella grinnelliae</name>
    <dbReference type="NCBI Taxonomy" id="2500179"/>
    <lineage>
        <taxon>Bacteria</taxon>
        <taxon>Pseudomonadati</taxon>
        <taxon>Pseudomonadota</taxon>
        <taxon>Alphaproteobacteria</taxon>
        <taxon>Rhodospirillales</taxon>
        <taxon>Rhodospirillaceae</taxon>
        <taxon>Hwanghaeella</taxon>
    </lineage>
</organism>
<dbReference type="InterPro" id="IPR050251">
    <property type="entry name" value="HpcH-HpaI_aldolase"/>
</dbReference>
<proteinExistence type="inferred from homology"/>
<dbReference type="EMBL" id="SADE01000003">
    <property type="protein sequence ID" value="RVU35087.1"/>
    <property type="molecule type" value="Genomic_DNA"/>
</dbReference>
<evidence type="ECO:0000313" key="5">
    <source>
        <dbReference type="EMBL" id="RVU35087.1"/>
    </source>
</evidence>
<dbReference type="InterPro" id="IPR040442">
    <property type="entry name" value="Pyrv_kinase-like_dom_sf"/>
</dbReference>
<sequence>MLPPRGADPNKEQSFVLRGWAVRPNKVREIWASGGVVKNGWLALESTMAAEGMASVGWDSCTVDLQHGFADELSARQLFQTIGRFDCTPMARVAWNDPAKIMRVLDDGCYGIICPMVNTPEDAAMLVKNSKFPPQGERSYGPQRGLLYGGADYAAKANETIINMAMIETREAMSNLETICKTDGIDGIYVGPSDLALSLGHLPAGVPTNAEVVGAIEEIVRRARDCGVVAGIHCGSVEMAKDWIGKGFQFVTVYTDFVAMVTKARENLTALNE</sequence>
<dbReference type="GO" id="GO:0016832">
    <property type="term" value="F:aldehyde-lyase activity"/>
    <property type="evidence" value="ECO:0007669"/>
    <property type="project" value="TreeGrafter"/>
</dbReference>